<sequence>MILFYFIFGFCLIPAFICDEEPTIEDLHVLNVTIAKYGPLKNYQQLGLPGPEIKTDKNKFSLANIFESGKAENYTLRVRTITPDFSYNARYEETKLQKVNDSFEHFPVIKGQFGEHFLREDGGFYIRTIGYVLDDKGFHEFFLDLTTAVTQTFLPLLGTGTVPISSTVLITLNGGNSLG</sequence>
<evidence type="ECO:0000313" key="3">
    <source>
        <dbReference type="Proteomes" id="UP000007266"/>
    </source>
</evidence>
<name>A0A139WI04_TRICA</name>
<feature type="signal peptide" evidence="1">
    <location>
        <begin position="1"/>
        <end position="18"/>
    </location>
</feature>
<evidence type="ECO:0000256" key="1">
    <source>
        <dbReference type="SAM" id="SignalP"/>
    </source>
</evidence>
<keyword evidence="3" id="KW-1185">Reference proteome</keyword>
<accession>A0A139WI04</accession>
<evidence type="ECO:0000313" key="2">
    <source>
        <dbReference type="EMBL" id="KYB27529.1"/>
    </source>
</evidence>
<keyword evidence="1" id="KW-0732">Signal</keyword>
<protein>
    <submittedName>
        <fullName evidence="2">Uncharacterized protein</fullName>
    </submittedName>
</protein>
<reference evidence="2 3" key="2">
    <citation type="journal article" date="2010" name="Nucleic Acids Res.">
        <title>BeetleBase in 2010: revisions to provide comprehensive genomic information for Tribolium castaneum.</title>
        <authorList>
            <person name="Kim H.S."/>
            <person name="Murphy T."/>
            <person name="Xia J."/>
            <person name="Caragea D."/>
            <person name="Park Y."/>
            <person name="Beeman R.W."/>
            <person name="Lorenzen M.D."/>
            <person name="Butcher S."/>
            <person name="Manak J.R."/>
            <person name="Brown S.J."/>
        </authorList>
    </citation>
    <scope>GENOME REANNOTATION</scope>
    <source>
        <strain evidence="2 3">Georgia GA2</strain>
    </source>
</reference>
<feature type="chain" id="PRO_5007299960" evidence="1">
    <location>
        <begin position="19"/>
        <end position="179"/>
    </location>
</feature>
<reference evidence="2 3" key="1">
    <citation type="journal article" date="2008" name="Nature">
        <title>The genome of the model beetle and pest Tribolium castaneum.</title>
        <authorList>
            <consortium name="Tribolium Genome Sequencing Consortium"/>
            <person name="Richards S."/>
            <person name="Gibbs R.A."/>
            <person name="Weinstock G.M."/>
            <person name="Brown S.J."/>
            <person name="Denell R."/>
            <person name="Beeman R.W."/>
            <person name="Gibbs R."/>
            <person name="Beeman R.W."/>
            <person name="Brown S.J."/>
            <person name="Bucher G."/>
            <person name="Friedrich M."/>
            <person name="Grimmelikhuijzen C.J."/>
            <person name="Klingler M."/>
            <person name="Lorenzen M."/>
            <person name="Richards S."/>
            <person name="Roth S."/>
            <person name="Schroder R."/>
            <person name="Tautz D."/>
            <person name="Zdobnov E.M."/>
            <person name="Muzny D."/>
            <person name="Gibbs R.A."/>
            <person name="Weinstock G.M."/>
            <person name="Attaway T."/>
            <person name="Bell S."/>
            <person name="Buhay C.J."/>
            <person name="Chandrabose M.N."/>
            <person name="Chavez D."/>
            <person name="Clerk-Blankenburg K.P."/>
            <person name="Cree A."/>
            <person name="Dao M."/>
            <person name="Davis C."/>
            <person name="Chacko J."/>
            <person name="Dinh H."/>
            <person name="Dugan-Rocha S."/>
            <person name="Fowler G."/>
            <person name="Garner T.T."/>
            <person name="Garnes J."/>
            <person name="Gnirke A."/>
            <person name="Hawes A."/>
            <person name="Hernandez J."/>
            <person name="Hines S."/>
            <person name="Holder M."/>
            <person name="Hume J."/>
            <person name="Jhangiani S.N."/>
            <person name="Joshi V."/>
            <person name="Khan Z.M."/>
            <person name="Jackson L."/>
            <person name="Kovar C."/>
            <person name="Kowis A."/>
            <person name="Lee S."/>
            <person name="Lewis L.R."/>
            <person name="Margolis J."/>
            <person name="Morgan M."/>
            <person name="Nazareth L.V."/>
            <person name="Nguyen N."/>
            <person name="Okwuonu G."/>
            <person name="Parker D."/>
            <person name="Richards S."/>
            <person name="Ruiz S.J."/>
            <person name="Santibanez J."/>
            <person name="Savard J."/>
            <person name="Scherer S.E."/>
            <person name="Schneider B."/>
            <person name="Sodergren E."/>
            <person name="Tautz D."/>
            <person name="Vattahil S."/>
            <person name="Villasana D."/>
            <person name="White C.S."/>
            <person name="Wright R."/>
            <person name="Park Y."/>
            <person name="Beeman R.W."/>
            <person name="Lord J."/>
            <person name="Oppert B."/>
            <person name="Lorenzen M."/>
            <person name="Brown S."/>
            <person name="Wang L."/>
            <person name="Savard J."/>
            <person name="Tautz D."/>
            <person name="Richards S."/>
            <person name="Weinstock G."/>
            <person name="Gibbs R.A."/>
            <person name="Liu Y."/>
            <person name="Worley K."/>
            <person name="Weinstock G."/>
            <person name="Elsik C.G."/>
            <person name="Reese J.T."/>
            <person name="Elhaik E."/>
            <person name="Landan G."/>
            <person name="Graur D."/>
            <person name="Arensburger P."/>
            <person name="Atkinson P."/>
            <person name="Beeman R.W."/>
            <person name="Beidler J."/>
            <person name="Brown S.J."/>
            <person name="Demuth J.P."/>
            <person name="Drury D.W."/>
            <person name="Du Y.Z."/>
            <person name="Fujiwara H."/>
            <person name="Lorenzen M."/>
            <person name="Maselli V."/>
            <person name="Osanai M."/>
            <person name="Park Y."/>
            <person name="Robertson H.M."/>
            <person name="Tu Z."/>
            <person name="Wang J.J."/>
            <person name="Wang S."/>
            <person name="Richards S."/>
            <person name="Song H."/>
            <person name="Zhang L."/>
            <person name="Sodergren E."/>
            <person name="Werner D."/>
            <person name="Stanke M."/>
            <person name="Morgenstern B."/>
            <person name="Solovyev V."/>
            <person name="Kosarev P."/>
            <person name="Brown G."/>
            <person name="Chen H.C."/>
            <person name="Ermolaeva O."/>
            <person name="Hlavina W."/>
            <person name="Kapustin Y."/>
            <person name="Kiryutin B."/>
            <person name="Kitts P."/>
            <person name="Maglott D."/>
            <person name="Pruitt K."/>
            <person name="Sapojnikov V."/>
            <person name="Souvorov A."/>
            <person name="Mackey A.J."/>
            <person name="Waterhouse R.M."/>
            <person name="Wyder S."/>
            <person name="Zdobnov E.M."/>
            <person name="Zdobnov E.M."/>
            <person name="Wyder S."/>
            <person name="Kriventseva E.V."/>
            <person name="Kadowaki T."/>
            <person name="Bork P."/>
            <person name="Aranda M."/>
            <person name="Bao R."/>
            <person name="Beermann A."/>
            <person name="Berns N."/>
            <person name="Bolognesi R."/>
            <person name="Bonneton F."/>
            <person name="Bopp D."/>
            <person name="Brown S.J."/>
            <person name="Bucher G."/>
            <person name="Butts T."/>
            <person name="Chaumot A."/>
            <person name="Denell R.E."/>
            <person name="Ferrier D.E."/>
            <person name="Friedrich M."/>
            <person name="Gordon C.M."/>
            <person name="Jindra M."/>
            <person name="Klingler M."/>
            <person name="Lan Q."/>
            <person name="Lattorff H.M."/>
            <person name="Laudet V."/>
            <person name="von Levetsow C."/>
            <person name="Liu Z."/>
            <person name="Lutz R."/>
            <person name="Lynch J.A."/>
            <person name="da Fonseca R.N."/>
            <person name="Posnien N."/>
            <person name="Reuter R."/>
            <person name="Roth S."/>
            <person name="Savard J."/>
            <person name="Schinko J.B."/>
            <person name="Schmitt C."/>
            <person name="Schoppmeier M."/>
            <person name="Schroder R."/>
            <person name="Shippy T.D."/>
            <person name="Simonnet F."/>
            <person name="Marques-Souza H."/>
            <person name="Tautz D."/>
            <person name="Tomoyasu Y."/>
            <person name="Trauner J."/>
            <person name="Van der Zee M."/>
            <person name="Vervoort M."/>
            <person name="Wittkopp N."/>
            <person name="Wimmer E.A."/>
            <person name="Yang X."/>
            <person name="Jones A.K."/>
            <person name="Sattelle D.B."/>
            <person name="Ebert P.R."/>
            <person name="Nelson D."/>
            <person name="Scott J.G."/>
            <person name="Beeman R.W."/>
            <person name="Muthukrishnan S."/>
            <person name="Kramer K.J."/>
            <person name="Arakane Y."/>
            <person name="Beeman R.W."/>
            <person name="Zhu Q."/>
            <person name="Hogenkamp D."/>
            <person name="Dixit R."/>
            <person name="Oppert B."/>
            <person name="Jiang H."/>
            <person name="Zou Z."/>
            <person name="Marshall J."/>
            <person name="Elpidina E."/>
            <person name="Vinokurov K."/>
            <person name="Oppert C."/>
            <person name="Zou Z."/>
            <person name="Evans J."/>
            <person name="Lu Z."/>
            <person name="Zhao P."/>
            <person name="Sumathipala N."/>
            <person name="Altincicek B."/>
            <person name="Vilcinskas A."/>
            <person name="Williams M."/>
            <person name="Hultmark D."/>
            <person name="Hetru C."/>
            <person name="Jiang H."/>
            <person name="Grimmelikhuijzen C.J."/>
            <person name="Hauser F."/>
            <person name="Cazzamali G."/>
            <person name="Williamson M."/>
            <person name="Park Y."/>
            <person name="Li B."/>
            <person name="Tanaka Y."/>
            <person name="Predel R."/>
            <person name="Neupert S."/>
            <person name="Schachtner J."/>
            <person name="Verleyen P."/>
            <person name="Raible F."/>
            <person name="Bork P."/>
            <person name="Friedrich M."/>
            <person name="Walden K.K."/>
            <person name="Robertson H.M."/>
            <person name="Angeli S."/>
            <person name="Foret S."/>
            <person name="Bucher G."/>
            <person name="Schuetz S."/>
            <person name="Maleszka R."/>
            <person name="Wimmer E.A."/>
            <person name="Beeman R.W."/>
            <person name="Lorenzen M."/>
            <person name="Tomoyasu Y."/>
            <person name="Miller S.C."/>
            <person name="Grossmann D."/>
            <person name="Bucher G."/>
        </authorList>
    </citation>
    <scope>NUCLEOTIDE SEQUENCE [LARGE SCALE GENOMIC DNA]</scope>
    <source>
        <strain evidence="2 3">Georgia GA2</strain>
    </source>
</reference>
<organism evidence="2 3">
    <name type="scientific">Tribolium castaneum</name>
    <name type="common">Red flour beetle</name>
    <dbReference type="NCBI Taxonomy" id="7070"/>
    <lineage>
        <taxon>Eukaryota</taxon>
        <taxon>Metazoa</taxon>
        <taxon>Ecdysozoa</taxon>
        <taxon>Arthropoda</taxon>
        <taxon>Hexapoda</taxon>
        <taxon>Insecta</taxon>
        <taxon>Pterygota</taxon>
        <taxon>Neoptera</taxon>
        <taxon>Endopterygota</taxon>
        <taxon>Coleoptera</taxon>
        <taxon>Polyphaga</taxon>
        <taxon>Cucujiformia</taxon>
        <taxon>Tenebrionidae</taxon>
        <taxon>Tenebrionidae incertae sedis</taxon>
        <taxon>Tribolium</taxon>
    </lineage>
</organism>
<proteinExistence type="predicted"/>
<dbReference type="EMBL" id="KQ971342">
    <property type="protein sequence ID" value="KYB27529.1"/>
    <property type="molecule type" value="Genomic_DNA"/>
</dbReference>
<dbReference type="Proteomes" id="UP000007266">
    <property type="component" value="Linkage group 5"/>
</dbReference>
<dbReference type="AlphaFoldDB" id="A0A139WI04"/>
<gene>
    <name evidence="2" type="primary">AUGUSTUS-3.0.2_34681</name>
    <name evidence="2" type="ORF">TcasGA2_TC034681</name>
</gene>
<dbReference type="InParanoid" id="A0A139WI04"/>